<dbReference type="GO" id="GO:0010268">
    <property type="term" value="P:brassinosteroid homeostasis"/>
    <property type="evidence" value="ECO:0007669"/>
    <property type="project" value="TreeGrafter"/>
</dbReference>
<dbReference type="InterPro" id="IPR001128">
    <property type="entry name" value="Cyt_P450"/>
</dbReference>
<evidence type="ECO:0000256" key="8">
    <source>
        <dbReference type="ARBA" id="ARBA00022989"/>
    </source>
</evidence>
<evidence type="ECO:0000256" key="5">
    <source>
        <dbReference type="ARBA" id="ARBA00022617"/>
    </source>
</evidence>
<evidence type="ECO:0000256" key="7">
    <source>
        <dbReference type="ARBA" id="ARBA00022723"/>
    </source>
</evidence>
<comment type="similarity">
    <text evidence="4 15">Belongs to the cytochrome P450 family.</text>
</comment>
<comment type="pathway">
    <text evidence="13">Plant hormone biosynthesis; gibberellin biosynthesis.</text>
</comment>
<keyword evidence="9 15" id="KW-0560">Oxidoreductase</keyword>
<evidence type="ECO:0000256" key="9">
    <source>
        <dbReference type="ARBA" id="ARBA00023002"/>
    </source>
</evidence>
<keyword evidence="12 16" id="KW-0472">Membrane</keyword>
<sequence length="559" mass="62581">MGGGGVALVWTAAAVVVGAVVLVLDGVVRWLHGLYREAPLGSEKRAQLPPGEMGWPIVGGMWSFLRAFKSGKPDTFIGSYIRRFASKDASLLADRMISAYSMINSQSVTLLVLLSVQGLFNLTSNHLAYTGVWSLAVGSSVRFGRTGLYRAFMFSSPTIMVSTPEACKQILMDDESFVNGWPKATVALIGPKSFVAMPFEDHRRLRKLTAAPINGFDALTSYLTFIDRTVTASLQSWSDHCAAGKQIAFLTELRRMTFKIIVQIFLGGADDATMRALERSYTDLNYGMRAMAINLPGFAYHRALKARKKLVAVLQGVLDERRASTAKGFARSSAVDMMDRLIEVEDEHGRRLDDDEIIDILIMYLNAGHESSGHITMWATVFLQENPHIFAKAKAEQEAIMRSIPPGQKNLTLRDFRKMEYLSQVVDETLRFVNISFVSFRQATKDVFVNGYLIPKGWKVQLWYRSVHMDNQVYPDPKKFNPERWEGHTPRAGTFLPFGLGARLCPGNDLAKLEISVFLHHFLLGYKLTRANPNCRVRYLPHPRPVDNCLAKITKVSDE</sequence>
<evidence type="ECO:0000256" key="11">
    <source>
        <dbReference type="ARBA" id="ARBA00023033"/>
    </source>
</evidence>
<evidence type="ECO:0000256" key="10">
    <source>
        <dbReference type="ARBA" id="ARBA00023004"/>
    </source>
</evidence>
<dbReference type="GO" id="GO:0016132">
    <property type="term" value="P:brassinosteroid biosynthetic process"/>
    <property type="evidence" value="ECO:0007669"/>
    <property type="project" value="TreeGrafter"/>
</dbReference>
<dbReference type="Gramene" id="TVU13030">
    <property type="protein sequence ID" value="TVU13030"/>
    <property type="gene ID" value="EJB05_46702"/>
</dbReference>
<dbReference type="FunFam" id="1.10.630.10:FF:000052">
    <property type="entry name" value="Ent-kaurenoic acid oxidase"/>
    <property type="match status" value="1"/>
</dbReference>
<dbReference type="PRINTS" id="PR00385">
    <property type="entry name" value="P450"/>
</dbReference>
<comment type="subcellular location">
    <subcellularLocation>
        <location evidence="2">Membrane</location>
        <topology evidence="2">Single-pass membrane protein</topology>
    </subcellularLocation>
</comment>
<dbReference type="Proteomes" id="UP000324897">
    <property type="component" value="Chromosome 3"/>
</dbReference>
<comment type="caution">
    <text evidence="17">The sequence shown here is derived from an EMBL/GenBank/DDBJ whole genome shotgun (WGS) entry which is preliminary data.</text>
</comment>
<evidence type="ECO:0000256" key="16">
    <source>
        <dbReference type="SAM" id="Phobius"/>
    </source>
</evidence>
<evidence type="ECO:0000256" key="2">
    <source>
        <dbReference type="ARBA" id="ARBA00004167"/>
    </source>
</evidence>
<dbReference type="InterPro" id="IPR002403">
    <property type="entry name" value="Cyt_P450_E_grp-IV"/>
</dbReference>
<evidence type="ECO:0000256" key="4">
    <source>
        <dbReference type="ARBA" id="ARBA00010617"/>
    </source>
</evidence>
<dbReference type="AlphaFoldDB" id="A0A5J9TP17"/>
<dbReference type="PANTHER" id="PTHR24286">
    <property type="entry name" value="CYTOCHROME P450 26"/>
    <property type="match status" value="1"/>
</dbReference>
<dbReference type="GO" id="GO:0005506">
    <property type="term" value="F:iron ion binding"/>
    <property type="evidence" value="ECO:0007669"/>
    <property type="project" value="InterPro"/>
</dbReference>
<evidence type="ECO:0000256" key="3">
    <source>
        <dbReference type="ARBA" id="ARBA00004972"/>
    </source>
</evidence>
<keyword evidence="5 14" id="KW-0349">Heme</keyword>
<name>A0A5J9TP17_9POAL</name>
<dbReference type="OrthoDB" id="1470350at2759"/>
<evidence type="ECO:0008006" key="19">
    <source>
        <dbReference type="Google" id="ProtNLM"/>
    </source>
</evidence>
<dbReference type="Pfam" id="PF00067">
    <property type="entry name" value="p450"/>
    <property type="match status" value="1"/>
</dbReference>
<feature type="binding site" description="axial binding residue" evidence="14">
    <location>
        <position position="505"/>
    </location>
    <ligand>
        <name>heme</name>
        <dbReference type="ChEBI" id="CHEBI:30413"/>
    </ligand>
    <ligandPart>
        <name>Fe</name>
        <dbReference type="ChEBI" id="CHEBI:18248"/>
    </ligandPart>
</feature>
<protein>
    <recommendedName>
        <fullName evidence="19">Ent-kaurenoic acid oxidase</fullName>
    </recommendedName>
</protein>
<dbReference type="SUPFAM" id="SSF48264">
    <property type="entry name" value="Cytochrome P450"/>
    <property type="match status" value="1"/>
</dbReference>
<dbReference type="EMBL" id="RWGY01000039">
    <property type="protein sequence ID" value="TVU13030.1"/>
    <property type="molecule type" value="Genomic_DNA"/>
</dbReference>
<dbReference type="GO" id="GO:0016020">
    <property type="term" value="C:membrane"/>
    <property type="evidence" value="ECO:0007669"/>
    <property type="project" value="UniProtKB-SubCell"/>
</dbReference>
<comment type="pathway">
    <text evidence="3">Hormone biosynthesis.</text>
</comment>
<keyword evidence="10 14" id="KW-0408">Iron</keyword>
<dbReference type="InterPro" id="IPR017972">
    <property type="entry name" value="Cyt_P450_CS"/>
</dbReference>
<dbReference type="GO" id="GO:0020037">
    <property type="term" value="F:heme binding"/>
    <property type="evidence" value="ECO:0007669"/>
    <property type="project" value="InterPro"/>
</dbReference>
<dbReference type="GO" id="GO:0005783">
    <property type="term" value="C:endoplasmic reticulum"/>
    <property type="evidence" value="ECO:0007669"/>
    <property type="project" value="TreeGrafter"/>
</dbReference>
<keyword evidence="11 15" id="KW-0503">Monooxygenase</keyword>
<evidence type="ECO:0000256" key="14">
    <source>
        <dbReference type="PIRSR" id="PIRSR602403-1"/>
    </source>
</evidence>
<keyword evidence="6 16" id="KW-0812">Transmembrane</keyword>
<evidence type="ECO:0000256" key="6">
    <source>
        <dbReference type="ARBA" id="ARBA00022692"/>
    </source>
</evidence>
<feature type="transmembrane region" description="Helical" evidence="16">
    <location>
        <begin position="6"/>
        <end position="28"/>
    </location>
</feature>
<dbReference type="Gene3D" id="1.10.630.10">
    <property type="entry name" value="Cytochrome P450"/>
    <property type="match status" value="1"/>
</dbReference>
<reference evidence="17 18" key="1">
    <citation type="journal article" date="2019" name="Sci. Rep.">
        <title>A high-quality genome of Eragrostis curvula grass provides insights into Poaceae evolution and supports new strategies to enhance forage quality.</title>
        <authorList>
            <person name="Carballo J."/>
            <person name="Santos B.A.C.M."/>
            <person name="Zappacosta D."/>
            <person name="Garbus I."/>
            <person name="Selva J.P."/>
            <person name="Gallo C.A."/>
            <person name="Diaz A."/>
            <person name="Albertini E."/>
            <person name="Caccamo M."/>
            <person name="Echenique V."/>
        </authorList>
    </citation>
    <scope>NUCLEOTIDE SEQUENCE [LARGE SCALE GENOMIC DNA]</scope>
    <source>
        <strain evidence="18">cv. Victoria</strain>
        <tissue evidence="17">Leaf</tissue>
    </source>
</reference>
<dbReference type="InterPro" id="IPR036396">
    <property type="entry name" value="Cyt_P450_sf"/>
</dbReference>
<evidence type="ECO:0000256" key="1">
    <source>
        <dbReference type="ARBA" id="ARBA00001971"/>
    </source>
</evidence>
<comment type="cofactor">
    <cofactor evidence="1 14">
        <name>heme</name>
        <dbReference type="ChEBI" id="CHEBI:30413"/>
    </cofactor>
</comment>
<evidence type="ECO:0000313" key="18">
    <source>
        <dbReference type="Proteomes" id="UP000324897"/>
    </source>
</evidence>
<keyword evidence="18" id="KW-1185">Reference proteome</keyword>
<evidence type="ECO:0000256" key="13">
    <source>
        <dbReference type="ARBA" id="ARBA00037909"/>
    </source>
</evidence>
<keyword evidence="8 16" id="KW-1133">Transmembrane helix</keyword>
<evidence type="ECO:0000313" key="17">
    <source>
        <dbReference type="EMBL" id="TVU13030.1"/>
    </source>
</evidence>
<evidence type="ECO:0000256" key="12">
    <source>
        <dbReference type="ARBA" id="ARBA00023136"/>
    </source>
</evidence>
<accession>A0A5J9TP17</accession>
<proteinExistence type="inferred from homology"/>
<evidence type="ECO:0000256" key="15">
    <source>
        <dbReference type="RuleBase" id="RU000461"/>
    </source>
</evidence>
<dbReference type="PROSITE" id="PS00086">
    <property type="entry name" value="CYTOCHROME_P450"/>
    <property type="match status" value="1"/>
</dbReference>
<gene>
    <name evidence="17" type="ORF">EJB05_46702</name>
</gene>
<organism evidence="17 18">
    <name type="scientific">Eragrostis curvula</name>
    <name type="common">weeping love grass</name>
    <dbReference type="NCBI Taxonomy" id="38414"/>
    <lineage>
        <taxon>Eukaryota</taxon>
        <taxon>Viridiplantae</taxon>
        <taxon>Streptophyta</taxon>
        <taxon>Embryophyta</taxon>
        <taxon>Tracheophyta</taxon>
        <taxon>Spermatophyta</taxon>
        <taxon>Magnoliopsida</taxon>
        <taxon>Liliopsida</taxon>
        <taxon>Poales</taxon>
        <taxon>Poaceae</taxon>
        <taxon>PACMAD clade</taxon>
        <taxon>Chloridoideae</taxon>
        <taxon>Eragrostideae</taxon>
        <taxon>Eragrostidinae</taxon>
        <taxon>Eragrostis</taxon>
    </lineage>
</organism>
<dbReference type="GO" id="GO:0051777">
    <property type="term" value="F:ent-kaurenoic acid monooxygenase activity"/>
    <property type="evidence" value="ECO:0007669"/>
    <property type="project" value="TreeGrafter"/>
</dbReference>
<dbReference type="PRINTS" id="PR00465">
    <property type="entry name" value="EP450IV"/>
</dbReference>
<keyword evidence="7 14" id="KW-0479">Metal-binding</keyword>
<dbReference type="GO" id="GO:0009686">
    <property type="term" value="P:gibberellin biosynthetic process"/>
    <property type="evidence" value="ECO:0007669"/>
    <property type="project" value="UniProtKB-ARBA"/>
</dbReference>
<dbReference type="GO" id="GO:0016125">
    <property type="term" value="P:sterol metabolic process"/>
    <property type="evidence" value="ECO:0007669"/>
    <property type="project" value="TreeGrafter"/>
</dbReference>
<dbReference type="PANTHER" id="PTHR24286:SF356">
    <property type="entry name" value="ENT-KAURENOIC ACID OXIDASE 2"/>
    <property type="match status" value="1"/>
</dbReference>